<gene>
    <name evidence="1" type="ORF">N7539_000973</name>
</gene>
<dbReference type="AlphaFoldDB" id="A0A9W9XMQ4"/>
<protein>
    <submittedName>
        <fullName evidence="1">Uncharacterized protein</fullName>
    </submittedName>
</protein>
<reference evidence="1" key="1">
    <citation type="submission" date="2022-12" db="EMBL/GenBank/DDBJ databases">
        <authorList>
            <person name="Petersen C."/>
        </authorList>
    </citation>
    <scope>NUCLEOTIDE SEQUENCE</scope>
    <source>
        <strain evidence="1">IBT 30728</strain>
    </source>
</reference>
<organism evidence="1 2">
    <name type="scientific">Penicillium diatomitis</name>
    <dbReference type="NCBI Taxonomy" id="2819901"/>
    <lineage>
        <taxon>Eukaryota</taxon>
        <taxon>Fungi</taxon>
        <taxon>Dikarya</taxon>
        <taxon>Ascomycota</taxon>
        <taxon>Pezizomycotina</taxon>
        <taxon>Eurotiomycetes</taxon>
        <taxon>Eurotiomycetidae</taxon>
        <taxon>Eurotiales</taxon>
        <taxon>Aspergillaceae</taxon>
        <taxon>Penicillium</taxon>
    </lineage>
</organism>
<evidence type="ECO:0000313" key="1">
    <source>
        <dbReference type="EMBL" id="KAJ5495857.1"/>
    </source>
</evidence>
<dbReference type="EMBL" id="JAPWDQ010000001">
    <property type="protein sequence ID" value="KAJ5495857.1"/>
    <property type="molecule type" value="Genomic_DNA"/>
</dbReference>
<reference evidence="1" key="2">
    <citation type="journal article" date="2023" name="IMA Fungus">
        <title>Comparative genomic study of the Penicillium genus elucidates a diverse pangenome and 15 lateral gene transfer events.</title>
        <authorList>
            <person name="Petersen C."/>
            <person name="Sorensen T."/>
            <person name="Nielsen M.R."/>
            <person name="Sondergaard T.E."/>
            <person name="Sorensen J.L."/>
            <person name="Fitzpatrick D.A."/>
            <person name="Frisvad J.C."/>
            <person name="Nielsen K.L."/>
        </authorList>
    </citation>
    <scope>NUCLEOTIDE SEQUENCE</scope>
    <source>
        <strain evidence="1">IBT 30728</strain>
    </source>
</reference>
<evidence type="ECO:0000313" key="2">
    <source>
        <dbReference type="Proteomes" id="UP001148312"/>
    </source>
</evidence>
<comment type="caution">
    <text evidence="1">The sequence shown here is derived from an EMBL/GenBank/DDBJ whole genome shotgun (WGS) entry which is preliminary data.</text>
</comment>
<dbReference type="GeneID" id="81620826"/>
<proteinExistence type="predicted"/>
<accession>A0A9W9XMQ4</accession>
<sequence>MAQMSTQFILFGVKSEVEPENPASDLGEALLKVFRATKNQSGHRSSAWGRSIEEPKNIVWVIDWTDARCSINPELLKPFLVNEDKPLTAVYATLSPPISSTDTLTKNPVTELFFLPFSTAISEYESRHLHADLIKLRSVMVTQLPQAEGPCFLVNGSTG</sequence>
<dbReference type="RefSeq" id="XP_056794870.1">
    <property type="nucleotide sequence ID" value="XM_056930577.1"/>
</dbReference>
<dbReference type="Gene3D" id="3.30.70.100">
    <property type="match status" value="1"/>
</dbReference>
<name>A0A9W9XMQ4_9EURO</name>
<dbReference type="Proteomes" id="UP001148312">
    <property type="component" value="Unassembled WGS sequence"/>
</dbReference>
<keyword evidence="2" id="KW-1185">Reference proteome</keyword>